<evidence type="ECO:0000256" key="3">
    <source>
        <dbReference type="ARBA" id="ARBA00039765"/>
    </source>
</evidence>
<dbReference type="Proteomes" id="UP001295423">
    <property type="component" value="Unassembled WGS sequence"/>
</dbReference>
<keyword evidence="2" id="KW-0378">Hydrolase</keyword>
<dbReference type="InterPro" id="IPR013078">
    <property type="entry name" value="His_Pase_superF_clade-1"/>
</dbReference>
<gene>
    <name evidence="6" type="ORF">CYCCA115_LOCUS19001</name>
</gene>
<evidence type="ECO:0000256" key="4">
    <source>
        <dbReference type="ARBA" id="ARBA00040722"/>
    </source>
</evidence>
<comment type="caution">
    <text evidence="6">The sequence shown here is derived from an EMBL/GenBank/DDBJ whole genome shotgun (WGS) entry which is preliminary data.</text>
</comment>
<proteinExistence type="inferred from homology"/>
<dbReference type="SUPFAM" id="SSF53254">
    <property type="entry name" value="Phosphoglycerate mutase-like"/>
    <property type="match status" value="1"/>
</dbReference>
<dbReference type="InterPro" id="IPR051021">
    <property type="entry name" value="Mito_Ser/Thr_phosphatase"/>
</dbReference>
<dbReference type="GO" id="GO:0005739">
    <property type="term" value="C:mitochondrion"/>
    <property type="evidence" value="ECO:0007669"/>
    <property type="project" value="TreeGrafter"/>
</dbReference>
<keyword evidence="7" id="KW-1185">Reference proteome</keyword>
<evidence type="ECO:0000256" key="2">
    <source>
        <dbReference type="ARBA" id="ARBA00022801"/>
    </source>
</evidence>
<dbReference type="GO" id="GO:0090141">
    <property type="term" value="P:positive regulation of mitochondrial fission"/>
    <property type="evidence" value="ECO:0007669"/>
    <property type="project" value="TreeGrafter"/>
</dbReference>
<name>A0AAD2G356_9STRA</name>
<accession>A0AAD2G356</accession>
<evidence type="ECO:0000313" key="7">
    <source>
        <dbReference type="Proteomes" id="UP001295423"/>
    </source>
</evidence>
<dbReference type="PANTHER" id="PTHR20935:SF0">
    <property type="entry name" value="SERINE_THREONINE-PROTEIN PHOSPHATASE PGAM5, MITOCHONDRIAL"/>
    <property type="match status" value="1"/>
</dbReference>
<dbReference type="AlphaFoldDB" id="A0AAD2G356"/>
<dbReference type="GO" id="GO:0004722">
    <property type="term" value="F:protein serine/threonine phosphatase activity"/>
    <property type="evidence" value="ECO:0007669"/>
    <property type="project" value="TreeGrafter"/>
</dbReference>
<evidence type="ECO:0000256" key="5">
    <source>
        <dbReference type="SAM" id="MobiDB-lite"/>
    </source>
</evidence>
<organism evidence="6 7">
    <name type="scientific">Cylindrotheca closterium</name>
    <dbReference type="NCBI Taxonomy" id="2856"/>
    <lineage>
        <taxon>Eukaryota</taxon>
        <taxon>Sar</taxon>
        <taxon>Stramenopiles</taxon>
        <taxon>Ochrophyta</taxon>
        <taxon>Bacillariophyta</taxon>
        <taxon>Bacillariophyceae</taxon>
        <taxon>Bacillariophycidae</taxon>
        <taxon>Bacillariales</taxon>
        <taxon>Bacillariaceae</taxon>
        <taxon>Cylindrotheca</taxon>
    </lineage>
</organism>
<dbReference type="EMBL" id="CAKOGP040002080">
    <property type="protein sequence ID" value="CAJ1961023.1"/>
    <property type="molecule type" value="Genomic_DNA"/>
</dbReference>
<reference evidence="6" key="1">
    <citation type="submission" date="2023-08" db="EMBL/GenBank/DDBJ databases">
        <authorList>
            <person name="Audoor S."/>
            <person name="Bilcke G."/>
        </authorList>
    </citation>
    <scope>NUCLEOTIDE SEQUENCE</scope>
</reference>
<evidence type="ECO:0000313" key="6">
    <source>
        <dbReference type="EMBL" id="CAJ1961023.1"/>
    </source>
</evidence>
<dbReference type="CDD" id="cd07067">
    <property type="entry name" value="HP_PGM_like"/>
    <property type="match status" value="1"/>
</dbReference>
<dbReference type="InterPro" id="IPR029033">
    <property type="entry name" value="His_PPase_superfam"/>
</dbReference>
<protein>
    <recommendedName>
        <fullName evidence="3">Serine/threonine-protein phosphatase PGAM5, mitochondrial</fullName>
    </recommendedName>
    <alternativeName>
        <fullName evidence="4">Serine/threonine-protein phosphatase Pgam5, mitochondrial</fullName>
    </alternativeName>
</protein>
<sequence>MSSYAFRFARNSPAVAAIVTSSWSFSSSSKCDDAPVAEEKITTGLPYTGMKLDSKGDFHNLFPRRQLWQPKQEYPWWDKDWDGLNPARSGDDEEDRKKMRKLRKEGVTRHIILVRHGQYDESEQDDSKRILTEVGRQQADYTGKRLKEMLDGVNEKFGPCNIKVVRVSNMARAKETADIIASHLPGVERSLPDPELNEGRPAHNVPGGKASPSTIKKTDESHPRIEKSFQKYFYRADPPNEEEEEGDADRPKHEFEVIVCHANVIRYFFCRALQLPPEAWLRLCTFNCSLTYLTIRPTGTVSARMMGDVGHIPYGLTTFSGHPGFNW</sequence>
<dbReference type="PANTHER" id="PTHR20935">
    <property type="entry name" value="PHOSPHOGLYCERATE MUTASE-RELATED"/>
    <property type="match status" value="1"/>
</dbReference>
<dbReference type="Pfam" id="PF00300">
    <property type="entry name" value="His_Phos_1"/>
    <property type="match status" value="1"/>
</dbReference>
<dbReference type="Gene3D" id="3.40.50.1240">
    <property type="entry name" value="Phosphoglycerate mutase-like"/>
    <property type="match status" value="1"/>
</dbReference>
<comment type="similarity">
    <text evidence="1">Belongs to the phosphoglycerate mutase family. BPG-dependent PGAM subfamily.</text>
</comment>
<evidence type="ECO:0000256" key="1">
    <source>
        <dbReference type="ARBA" id="ARBA00006717"/>
    </source>
</evidence>
<dbReference type="SMART" id="SM00855">
    <property type="entry name" value="PGAM"/>
    <property type="match status" value="1"/>
</dbReference>
<feature type="region of interest" description="Disordered" evidence="5">
    <location>
        <begin position="188"/>
        <end position="221"/>
    </location>
</feature>